<evidence type="ECO:0000313" key="7">
    <source>
        <dbReference type="Proteomes" id="UP000049983"/>
    </source>
</evidence>
<dbReference type="Pfam" id="PF03466">
    <property type="entry name" value="LysR_substrate"/>
    <property type="match status" value="1"/>
</dbReference>
<dbReference type="Gene3D" id="3.40.190.10">
    <property type="entry name" value="Periplasmic binding protein-like II"/>
    <property type="match status" value="2"/>
</dbReference>
<accession>A0A0M6ZKM8</accession>
<dbReference type="GO" id="GO:0003700">
    <property type="term" value="F:DNA-binding transcription factor activity"/>
    <property type="evidence" value="ECO:0007669"/>
    <property type="project" value="InterPro"/>
</dbReference>
<name>A0A0M6ZKM8_9HYPH</name>
<dbReference type="OrthoDB" id="9811588at2"/>
<dbReference type="PROSITE" id="PS50931">
    <property type="entry name" value="HTH_LYSR"/>
    <property type="match status" value="1"/>
</dbReference>
<dbReference type="SUPFAM" id="SSF53850">
    <property type="entry name" value="Periplasmic binding protein-like II"/>
    <property type="match status" value="1"/>
</dbReference>
<dbReference type="InterPro" id="IPR005119">
    <property type="entry name" value="LysR_subst-bd"/>
</dbReference>
<dbReference type="GeneID" id="97673093"/>
<dbReference type="Gene3D" id="1.10.10.10">
    <property type="entry name" value="Winged helix-like DNA-binding domain superfamily/Winged helix DNA-binding domain"/>
    <property type="match status" value="1"/>
</dbReference>
<dbReference type="InterPro" id="IPR036390">
    <property type="entry name" value="WH_DNA-bd_sf"/>
</dbReference>
<protein>
    <submittedName>
        <fullName evidence="6">CysJI operon transcriptional activator</fullName>
    </submittedName>
</protein>
<evidence type="ECO:0000256" key="1">
    <source>
        <dbReference type="ARBA" id="ARBA00009437"/>
    </source>
</evidence>
<dbReference type="AlphaFoldDB" id="A0A0M6ZKM8"/>
<keyword evidence="4" id="KW-0804">Transcription</keyword>
<dbReference type="InterPro" id="IPR050950">
    <property type="entry name" value="HTH-type_LysR_regulators"/>
</dbReference>
<evidence type="ECO:0000256" key="2">
    <source>
        <dbReference type="ARBA" id="ARBA00023015"/>
    </source>
</evidence>
<evidence type="ECO:0000313" key="6">
    <source>
        <dbReference type="EMBL" id="CTQ78824.1"/>
    </source>
</evidence>
<dbReference type="CDD" id="cd08440">
    <property type="entry name" value="PBP2_LTTR_like_4"/>
    <property type="match status" value="1"/>
</dbReference>
<comment type="similarity">
    <text evidence="1">Belongs to the LysR transcriptional regulatory family.</text>
</comment>
<evidence type="ECO:0000256" key="4">
    <source>
        <dbReference type="ARBA" id="ARBA00023163"/>
    </source>
</evidence>
<keyword evidence="7" id="KW-1185">Reference proteome</keyword>
<keyword evidence="3" id="KW-0238">DNA-binding</keyword>
<dbReference type="SUPFAM" id="SSF46785">
    <property type="entry name" value="Winged helix' DNA-binding domain"/>
    <property type="match status" value="1"/>
</dbReference>
<dbReference type="InterPro" id="IPR000847">
    <property type="entry name" value="LysR_HTH_N"/>
</dbReference>
<dbReference type="STRING" id="311410.LA5095_05501"/>
<evidence type="ECO:0000259" key="5">
    <source>
        <dbReference type="PROSITE" id="PS50931"/>
    </source>
</evidence>
<gene>
    <name evidence="6" type="primary">cysL_3</name>
    <name evidence="6" type="ORF">LA5096_05855</name>
</gene>
<organism evidence="6 7">
    <name type="scientific">Roseibium album</name>
    <dbReference type="NCBI Taxonomy" id="311410"/>
    <lineage>
        <taxon>Bacteria</taxon>
        <taxon>Pseudomonadati</taxon>
        <taxon>Pseudomonadota</taxon>
        <taxon>Alphaproteobacteria</taxon>
        <taxon>Hyphomicrobiales</taxon>
        <taxon>Stappiaceae</taxon>
        <taxon>Roseibium</taxon>
    </lineage>
</organism>
<reference evidence="7" key="1">
    <citation type="submission" date="2015-07" db="EMBL/GenBank/DDBJ databases">
        <authorList>
            <person name="Rodrigo-Torres Lidia"/>
            <person name="Arahal R.David."/>
        </authorList>
    </citation>
    <scope>NUCLEOTIDE SEQUENCE [LARGE SCALE GENOMIC DNA]</scope>
    <source>
        <strain evidence="7">CECT 5096</strain>
    </source>
</reference>
<dbReference type="PANTHER" id="PTHR30419:SF8">
    <property type="entry name" value="NITROGEN ASSIMILATION TRANSCRIPTIONAL ACTIVATOR-RELATED"/>
    <property type="match status" value="1"/>
</dbReference>
<dbReference type="EMBL" id="CXWC01000016">
    <property type="protein sequence ID" value="CTQ78824.1"/>
    <property type="molecule type" value="Genomic_DNA"/>
</dbReference>
<proteinExistence type="inferred from homology"/>
<dbReference type="GO" id="GO:0005829">
    <property type="term" value="C:cytosol"/>
    <property type="evidence" value="ECO:0007669"/>
    <property type="project" value="TreeGrafter"/>
</dbReference>
<dbReference type="InterPro" id="IPR036388">
    <property type="entry name" value="WH-like_DNA-bd_sf"/>
</dbReference>
<dbReference type="Proteomes" id="UP000049983">
    <property type="component" value="Unassembled WGS sequence"/>
</dbReference>
<sequence length="308" mass="33481">MRINYDFNDLEAFLAVIETGSFHIAAERLNLSQSAITRRVQKLEGVLGSTLFERTTRAVRPTLAAKRLQARAEVMLESARETTLVMRDESVAYEHQRSALVTIALIPTVVTYLLSPTLRLLQESGMSVRVRLLDHAANEVAGAVSQGEADFGICSIGSLEPNTHFEPLFDDLIVLVLPDGHPLAGQDQLTWSDLKAEPLILPARGTGNRLLIDEAMAKSRLTAQWTYEVGRSTTAMELVNEGIGVALLPRSAMLSAQGRTLVFRQLLEPAVARPVGLLTRTGVADSTVVGAFKDAIRQISGRLGALSL</sequence>
<evidence type="ECO:0000256" key="3">
    <source>
        <dbReference type="ARBA" id="ARBA00023125"/>
    </source>
</evidence>
<dbReference type="FunFam" id="1.10.10.10:FF:000001">
    <property type="entry name" value="LysR family transcriptional regulator"/>
    <property type="match status" value="1"/>
</dbReference>
<keyword evidence="2" id="KW-0805">Transcription regulation</keyword>
<dbReference type="GO" id="GO:0003677">
    <property type="term" value="F:DNA binding"/>
    <property type="evidence" value="ECO:0007669"/>
    <property type="project" value="UniProtKB-KW"/>
</dbReference>
<dbReference type="Pfam" id="PF00126">
    <property type="entry name" value="HTH_1"/>
    <property type="match status" value="1"/>
</dbReference>
<dbReference type="PRINTS" id="PR00039">
    <property type="entry name" value="HTHLYSR"/>
</dbReference>
<dbReference type="PANTHER" id="PTHR30419">
    <property type="entry name" value="HTH-TYPE TRANSCRIPTIONAL REGULATOR YBHD"/>
    <property type="match status" value="1"/>
</dbReference>
<dbReference type="RefSeq" id="WP_055120934.1">
    <property type="nucleotide sequence ID" value="NZ_CXWA01000012.1"/>
</dbReference>
<feature type="domain" description="HTH lysR-type" evidence="5">
    <location>
        <begin position="5"/>
        <end position="62"/>
    </location>
</feature>